<accession>A0ABU6TKW9</accession>
<protein>
    <submittedName>
        <fullName evidence="2">Uncharacterized protein</fullName>
    </submittedName>
</protein>
<feature type="compositionally biased region" description="Polar residues" evidence="1">
    <location>
        <begin position="33"/>
        <end position="42"/>
    </location>
</feature>
<dbReference type="Proteomes" id="UP001341840">
    <property type="component" value="Unassembled WGS sequence"/>
</dbReference>
<dbReference type="EMBL" id="JASCZI010091156">
    <property type="protein sequence ID" value="MED6149232.1"/>
    <property type="molecule type" value="Genomic_DNA"/>
</dbReference>
<keyword evidence="3" id="KW-1185">Reference proteome</keyword>
<organism evidence="2 3">
    <name type="scientific">Stylosanthes scabra</name>
    <dbReference type="NCBI Taxonomy" id="79078"/>
    <lineage>
        <taxon>Eukaryota</taxon>
        <taxon>Viridiplantae</taxon>
        <taxon>Streptophyta</taxon>
        <taxon>Embryophyta</taxon>
        <taxon>Tracheophyta</taxon>
        <taxon>Spermatophyta</taxon>
        <taxon>Magnoliopsida</taxon>
        <taxon>eudicotyledons</taxon>
        <taxon>Gunneridae</taxon>
        <taxon>Pentapetalae</taxon>
        <taxon>rosids</taxon>
        <taxon>fabids</taxon>
        <taxon>Fabales</taxon>
        <taxon>Fabaceae</taxon>
        <taxon>Papilionoideae</taxon>
        <taxon>50 kb inversion clade</taxon>
        <taxon>dalbergioids sensu lato</taxon>
        <taxon>Dalbergieae</taxon>
        <taxon>Pterocarpus clade</taxon>
        <taxon>Stylosanthes</taxon>
    </lineage>
</organism>
<proteinExistence type="predicted"/>
<evidence type="ECO:0000313" key="2">
    <source>
        <dbReference type="EMBL" id="MED6149232.1"/>
    </source>
</evidence>
<name>A0ABU6TKW9_9FABA</name>
<evidence type="ECO:0000256" key="1">
    <source>
        <dbReference type="SAM" id="MobiDB-lite"/>
    </source>
</evidence>
<evidence type="ECO:0000313" key="3">
    <source>
        <dbReference type="Proteomes" id="UP001341840"/>
    </source>
</evidence>
<comment type="caution">
    <text evidence="2">The sequence shown here is derived from an EMBL/GenBank/DDBJ whole genome shotgun (WGS) entry which is preliminary data.</text>
</comment>
<reference evidence="2 3" key="1">
    <citation type="journal article" date="2023" name="Plants (Basel)">
        <title>Bridging the Gap: Combining Genomics and Transcriptomics Approaches to Understand Stylosanthes scabra, an Orphan Legume from the Brazilian Caatinga.</title>
        <authorList>
            <person name="Ferreira-Neto J.R.C."/>
            <person name="da Silva M.D."/>
            <person name="Binneck E."/>
            <person name="de Melo N.F."/>
            <person name="da Silva R.H."/>
            <person name="de Melo A.L.T.M."/>
            <person name="Pandolfi V."/>
            <person name="Bustamante F.O."/>
            <person name="Brasileiro-Vidal A.C."/>
            <person name="Benko-Iseppon A.M."/>
        </authorList>
    </citation>
    <scope>NUCLEOTIDE SEQUENCE [LARGE SCALE GENOMIC DNA]</scope>
    <source>
        <tissue evidence="2">Leaves</tissue>
    </source>
</reference>
<gene>
    <name evidence="2" type="ORF">PIB30_060479</name>
</gene>
<sequence>MGRRQAHSGRDEPESHRTVCRPIARPETPATGRVNSMGSPSPGSEGWRGGDTPAWVGELSSL</sequence>
<feature type="compositionally biased region" description="Basic and acidic residues" evidence="1">
    <location>
        <begin position="8"/>
        <end position="17"/>
    </location>
</feature>
<feature type="region of interest" description="Disordered" evidence="1">
    <location>
        <begin position="1"/>
        <end position="62"/>
    </location>
</feature>